<feature type="transmembrane region" description="Helical" evidence="1">
    <location>
        <begin position="12"/>
        <end position="35"/>
    </location>
</feature>
<feature type="transmembrane region" description="Helical" evidence="1">
    <location>
        <begin position="68"/>
        <end position="90"/>
    </location>
</feature>
<name>A0A5J4LI40_9ACTN</name>
<dbReference type="EMBL" id="BLAG01000007">
    <property type="protein sequence ID" value="GES29875.1"/>
    <property type="molecule type" value="Genomic_DNA"/>
</dbReference>
<reference evidence="2 3" key="1">
    <citation type="submission" date="2019-10" db="EMBL/GenBank/DDBJ databases">
        <title>Whole genome shotgun sequence of Streptomyces angustmyceticus NBRC 3934.</title>
        <authorList>
            <person name="Hosoyama A."/>
            <person name="Ichikawa N."/>
            <person name="Kimura A."/>
            <person name="Kitahashi Y."/>
            <person name="Komaki H."/>
            <person name="Uohara A."/>
        </authorList>
    </citation>
    <scope>NUCLEOTIDE SEQUENCE [LARGE SCALE GENOMIC DNA]</scope>
    <source>
        <strain evidence="2 3">NBRC 3934</strain>
    </source>
</reference>
<comment type="caution">
    <text evidence="2">The sequence shown here is derived from an EMBL/GenBank/DDBJ whole genome shotgun (WGS) entry which is preliminary data.</text>
</comment>
<dbReference type="Proteomes" id="UP000325598">
    <property type="component" value="Unassembled WGS sequence"/>
</dbReference>
<keyword evidence="1" id="KW-0472">Membrane</keyword>
<evidence type="ECO:0000313" key="3">
    <source>
        <dbReference type="Proteomes" id="UP000325598"/>
    </source>
</evidence>
<gene>
    <name evidence="2" type="ORF">San01_23620</name>
</gene>
<accession>A0A5J4LI40</accession>
<proteinExistence type="predicted"/>
<protein>
    <submittedName>
        <fullName evidence="2">Uncharacterized protein</fullName>
    </submittedName>
</protein>
<sequence length="233" mass="24412">MQAGLDMEAGCVLRGLRAVVFATVCVLLTALGHALAARSPLPWHVVLAAAAGASAAAWCFARRERGPGVVGLLTLGTQAALHTVFTVGQVSPGPADGPWSWGRLWRKVLTCDGGSPIPSALSGGGTAHGPMPGMPASLHEGMQSAGHSMLAVHMAVAALSAWWLWGGEQAAFRLVRTVSLFLFRRLCPLLCSALPAALEELRVPAQPPRRALRELLLAHVVSLRGPPREPAVR</sequence>
<keyword evidence="3" id="KW-1185">Reference proteome</keyword>
<evidence type="ECO:0000256" key="1">
    <source>
        <dbReference type="SAM" id="Phobius"/>
    </source>
</evidence>
<organism evidence="2 3">
    <name type="scientific">Streptomyces angustmyceticus</name>
    <dbReference type="NCBI Taxonomy" id="285578"/>
    <lineage>
        <taxon>Bacteria</taxon>
        <taxon>Bacillati</taxon>
        <taxon>Actinomycetota</taxon>
        <taxon>Actinomycetes</taxon>
        <taxon>Kitasatosporales</taxon>
        <taxon>Streptomycetaceae</taxon>
        <taxon>Streptomyces</taxon>
    </lineage>
</organism>
<dbReference type="AlphaFoldDB" id="A0A5J4LI40"/>
<keyword evidence="1" id="KW-0812">Transmembrane</keyword>
<feature type="transmembrane region" description="Helical" evidence="1">
    <location>
        <begin position="145"/>
        <end position="165"/>
    </location>
</feature>
<keyword evidence="1" id="KW-1133">Transmembrane helix</keyword>
<evidence type="ECO:0000313" key="2">
    <source>
        <dbReference type="EMBL" id="GES29875.1"/>
    </source>
</evidence>
<feature type="transmembrane region" description="Helical" evidence="1">
    <location>
        <begin position="41"/>
        <end position="61"/>
    </location>
</feature>